<keyword evidence="2" id="KW-1185">Reference proteome</keyword>
<organism evidence="1 2">
    <name type="scientific">Genlisea aurea</name>
    <dbReference type="NCBI Taxonomy" id="192259"/>
    <lineage>
        <taxon>Eukaryota</taxon>
        <taxon>Viridiplantae</taxon>
        <taxon>Streptophyta</taxon>
        <taxon>Embryophyta</taxon>
        <taxon>Tracheophyta</taxon>
        <taxon>Spermatophyta</taxon>
        <taxon>Magnoliopsida</taxon>
        <taxon>eudicotyledons</taxon>
        <taxon>Gunneridae</taxon>
        <taxon>Pentapetalae</taxon>
        <taxon>asterids</taxon>
        <taxon>lamiids</taxon>
        <taxon>Lamiales</taxon>
        <taxon>Lentibulariaceae</taxon>
        <taxon>Genlisea</taxon>
    </lineage>
</organism>
<reference evidence="1 2" key="1">
    <citation type="journal article" date="2013" name="BMC Genomics">
        <title>The miniature genome of a carnivorous plant Genlisea aurea contains a low number of genes and short non-coding sequences.</title>
        <authorList>
            <person name="Leushkin E.V."/>
            <person name="Sutormin R.A."/>
            <person name="Nabieva E.R."/>
            <person name="Penin A.A."/>
            <person name="Kondrashov A.S."/>
            <person name="Logacheva M.D."/>
        </authorList>
    </citation>
    <scope>NUCLEOTIDE SEQUENCE [LARGE SCALE GENOMIC DNA]</scope>
</reference>
<accession>S8CZN3</accession>
<comment type="caution">
    <text evidence="1">The sequence shown here is derived from an EMBL/GenBank/DDBJ whole genome shotgun (WGS) entry which is preliminary data.</text>
</comment>
<dbReference type="EMBL" id="AUSU01000629">
    <property type="protein sequence ID" value="EPS72949.1"/>
    <property type="molecule type" value="Genomic_DNA"/>
</dbReference>
<gene>
    <name evidence="1" type="ORF">M569_01811</name>
</gene>
<evidence type="ECO:0000313" key="1">
    <source>
        <dbReference type="EMBL" id="EPS72949.1"/>
    </source>
</evidence>
<dbReference type="AlphaFoldDB" id="S8CZN3"/>
<evidence type="ECO:0000313" key="2">
    <source>
        <dbReference type="Proteomes" id="UP000015453"/>
    </source>
</evidence>
<proteinExistence type="predicted"/>
<name>S8CZN3_9LAMI</name>
<protein>
    <submittedName>
        <fullName evidence="1">Uncharacterized protein</fullName>
    </submittedName>
</protein>
<dbReference type="Proteomes" id="UP000015453">
    <property type="component" value="Unassembled WGS sequence"/>
</dbReference>
<sequence length="58" mass="6728">MEAVEKKKKKKMMMMMMMTTKMHDSMNINKRMAVAVAVGREEVIPAAQRKAKDKPRTM</sequence>